<evidence type="ECO:0000313" key="2">
    <source>
        <dbReference type="EMBL" id="PKA64558.1"/>
    </source>
</evidence>
<evidence type="ECO:0000256" key="1">
    <source>
        <dbReference type="SAM" id="SignalP"/>
    </source>
</evidence>
<sequence>MAFSSSGHHLLSSRAVILLLLLWASTTANRAAHALLELSLEERAIAGRAAILRYNLDHVLQIGLVFTEDAVTWEDAGVSNYLVLVVFCAFFDDGPYHHLLQSKMRFTVPWGLQPVWENINRGSFRFTTFALYVPAE</sequence>
<dbReference type="Proteomes" id="UP000236161">
    <property type="component" value="Unassembled WGS sequence"/>
</dbReference>
<gene>
    <name evidence="2" type="ORF">AXF42_Ash007304</name>
</gene>
<proteinExistence type="predicted"/>
<dbReference type="AlphaFoldDB" id="A0A2I0B9S9"/>
<feature type="signal peptide" evidence="1">
    <location>
        <begin position="1"/>
        <end position="28"/>
    </location>
</feature>
<dbReference type="EMBL" id="KZ451903">
    <property type="protein sequence ID" value="PKA64558.1"/>
    <property type="molecule type" value="Genomic_DNA"/>
</dbReference>
<accession>A0A2I0B9S9</accession>
<feature type="chain" id="PRO_5014137478" evidence="1">
    <location>
        <begin position="29"/>
        <end position="136"/>
    </location>
</feature>
<keyword evidence="3" id="KW-1185">Reference proteome</keyword>
<evidence type="ECO:0000313" key="3">
    <source>
        <dbReference type="Proteomes" id="UP000236161"/>
    </source>
</evidence>
<organism evidence="2 3">
    <name type="scientific">Apostasia shenzhenica</name>
    <dbReference type="NCBI Taxonomy" id="1088818"/>
    <lineage>
        <taxon>Eukaryota</taxon>
        <taxon>Viridiplantae</taxon>
        <taxon>Streptophyta</taxon>
        <taxon>Embryophyta</taxon>
        <taxon>Tracheophyta</taxon>
        <taxon>Spermatophyta</taxon>
        <taxon>Magnoliopsida</taxon>
        <taxon>Liliopsida</taxon>
        <taxon>Asparagales</taxon>
        <taxon>Orchidaceae</taxon>
        <taxon>Apostasioideae</taxon>
        <taxon>Apostasia</taxon>
    </lineage>
</organism>
<name>A0A2I0B9S9_9ASPA</name>
<protein>
    <submittedName>
        <fullName evidence="2">Uncharacterized protein</fullName>
    </submittedName>
</protein>
<keyword evidence="1" id="KW-0732">Signal</keyword>
<reference evidence="2 3" key="1">
    <citation type="journal article" date="2017" name="Nature">
        <title>The Apostasia genome and the evolution of orchids.</title>
        <authorList>
            <person name="Zhang G.Q."/>
            <person name="Liu K.W."/>
            <person name="Li Z."/>
            <person name="Lohaus R."/>
            <person name="Hsiao Y.Y."/>
            <person name="Niu S.C."/>
            <person name="Wang J.Y."/>
            <person name="Lin Y.C."/>
            <person name="Xu Q."/>
            <person name="Chen L.J."/>
            <person name="Yoshida K."/>
            <person name="Fujiwara S."/>
            <person name="Wang Z.W."/>
            <person name="Zhang Y.Q."/>
            <person name="Mitsuda N."/>
            <person name="Wang M."/>
            <person name="Liu G.H."/>
            <person name="Pecoraro L."/>
            <person name="Huang H.X."/>
            <person name="Xiao X.J."/>
            <person name="Lin M."/>
            <person name="Wu X.Y."/>
            <person name="Wu W.L."/>
            <person name="Chen Y.Y."/>
            <person name="Chang S.B."/>
            <person name="Sakamoto S."/>
            <person name="Ohme-Takagi M."/>
            <person name="Yagi M."/>
            <person name="Zeng S.J."/>
            <person name="Shen C.Y."/>
            <person name="Yeh C.M."/>
            <person name="Luo Y.B."/>
            <person name="Tsai W.C."/>
            <person name="Van de Peer Y."/>
            <person name="Liu Z.J."/>
        </authorList>
    </citation>
    <scope>NUCLEOTIDE SEQUENCE [LARGE SCALE GENOMIC DNA]</scope>
    <source>
        <strain evidence="3">cv. Shenzhen</strain>
        <tissue evidence="2">Stem</tissue>
    </source>
</reference>